<reference evidence="1" key="1">
    <citation type="submission" date="2018-02" db="EMBL/GenBank/DDBJ databases">
        <title>Rhizophora mucronata_Transcriptome.</title>
        <authorList>
            <person name="Meera S.P."/>
            <person name="Sreeshan A."/>
            <person name="Augustine A."/>
        </authorList>
    </citation>
    <scope>NUCLEOTIDE SEQUENCE</scope>
    <source>
        <tissue evidence="1">Leaf</tissue>
    </source>
</reference>
<accession>A0A2P2IKR6</accession>
<protein>
    <submittedName>
        <fullName evidence="1">Uncharacterized protein</fullName>
    </submittedName>
</protein>
<proteinExistence type="predicted"/>
<name>A0A2P2IKR6_RHIMU</name>
<dbReference type="PANTHER" id="PTHR36795">
    <property type="entry name" value="OS01G0938400 PROTEIN"/>
    <property type="match status" value="1"/>
</dbReference>
<organism evidence="1">
    <name type="scientific">Rhizophora mucronata</name>
    <name type="common">Asiatic mangrove</name>
    <dbReference type="NCBI Taxonomy" id="61149"/>
    <lineage>
        <taxon>Eukaryota</taxon>
        <taxon>Viridiplantae</taxon>
        <taxon>Streptophyta</taxon>
        <taxon>Embryophyta</taxon>
        <taxon>Tracheophyta</taxon>
        <taxon>Spermatophyta</taxon>
        <taxon>Magnoliopsida</taxon>
        <taxon>eudicotyledons</taxon>
        <taxon>Gunneridae</taxon>
        <taxon>Pentapetalae</taxon>
        <taxon>rosids</taxon>
        <taxon>fabids</taxon>
        <taxon>Malpighiales</taxon>
        <taxon>Rhizophoraceae</taxon>
        <taxon>Rhizophora</taxon>
    </lineage>
</organism>
<evidence type="ECO:0000313" key="1">
    <source>
        <dbReference type="EMBL" id="MBW81816.1"/>
    </source>
</evidence>
<sequence length="113" mass="13710">MASAPRYSYQRLKHEGLFDDYEENQTFVARPRNWIKFRRMHVRRRSLRLKVPSLSRFLRRKFRVVRVSCTKVLKRLKEGKAHFGDIFGGNYLFIQINPTPLKCLEKSYHWHCP</sequence>
<dbReference type="EMBL" id="GGEC01001333">
    <property type="protein sequence ID" value="MBW81816.1"/>
    <property type="molecule type" value="Transcribed_RNA"/>
</dbReference>
<dbReference type="PANTHER" id="PTHR36795:SF2">
    <property type="entry name" value="OS01G0938400 PROTEIN"/>
    <property type="match status" value="1"/>
</dbReference>
<dbReference type="AlphaFoldDB" id="A0A2P2IKR6"/>